<organism evidence="3 4">
    <name type="scientific">Noviherbaspirillum denitrificans</name>
    <dbReference type="NCBI Taxonomy" id="1968433"/>
    <lineage>
        <taxon>Bacteria</taxon>
        <taxon>Pseudomonadati</taxon>
        <taxon>Pseudomonadota</taxon>
        <taxon>Betaproteobacteria</taxon>
        <taxon>Burkholderiales</taxon>
        <taxon>Oxalobacteraceae</taxon>
        <taxon>Noviherbaspirillum</taxon>
    </lineage>
</organism>
<proteinExistence type="predicted"/>
<feature type="domain" description="Calcineurin-like phosphoesterase" evidence="2">
    <location>
        <begin position="45"/>
        <end position="226"/>
    </location>
</feature>
<accession>A0A254T986</accession>
<keyword evidence="4" id="KW-1185">Reference proteome</keyword>
<dbReference type="AlphaFoldDB" id="A0A254T986"/>
<dbReference type="InterPro" id="IPR029052">
    <property type="entry name" value="Metallo-depent_PP-like"/>
</dbReference>
<comment type="caution">
    <text evidence="3">The sequence shown here is derived from an EMBL/GenBank/DDBJ whole genome shotgun (WGS) entry which is preliminary data.</text>
</comment>
<dbReference type="Pfam" id="PF00149">
    <property type="entry name" value="Metallophos"/>
    <property type="match status" value="1"/>
</dbReference>
<dbReference type="EMBL" id="LSTO01000001">
    <property type="protein sequence ID" value="OWW19209.1"/>
    <property type="molecule type" value="Genomic_DNA"/>
</dbReference>
<sequence length="307" mass="33834">MRKQFFLPCTLAFLLAACQSDRQTREQEARAILLPDKGVSLYAAGDIASCKSASPENSGAGKTAALITAGLAQDKDAVVLTLGDNTYPVGLLSEFENCYEPTWGRFKSRTYPSPGNHDYYTPYAAGYYRYFGDAAGPGRRGYYSFTRGSWHIISLNSFLKPAEHSAQLAWLKEELARSTAKCTLAYWHHPLYSSGGHGNDKRMQEAWAMLHAAGADVVLVSHDHDYERFAPQDAEGQLDDARGIRQFVVGTGGAELTPLRFRRSHSEASDNSTFGVLKLVLKEAGYEWEFIPVEKGGFTDRGAALCH</sequence>
<dbReference type="PROSITE" id="PS51257">
    <property type="entry name" value="PROKAR_LIPOPROTEIN"/>
    <property type="match status" value="1"/>
</dbReference>
<dbReference type="Proteomes" id="UP000197535">
    <property type="component" value="Unassembled WGS sequence"/>
</dbReference>
<name>A0A254T986_9BURK</name>
<dbReference type="PANTHER" id="PTHR22953">
    <property type="entry name" value="ACID PHOSPHATASE RELATED"/>
    <property type="match status" value="1"/>
</dbReference>
<dbReference type="OrthoDB" id="9804511at2"/>
<keyword evidence="1" id="KW-0732">Signal</keyword>
<dbReference type="PANTHER" id="PTHR22953:SF153">
    <property type="entry name" value="PURPLE ACID PHOSPHATASE"/>
    <property type="match status" value="1"/>
</dbReference>
<protein>
    <submittedName>
        <fullName evidence="3">Alkaline phosphatase</fullName>
    </submittedName>
</protein>
<dbReference type="InterPro" id="IPR039331">
    <property type="entry name" value="PAPs-like"/>
</dbReference>
<dbReference type="GO" id="GO:0003993">
    <property type="term" value="F:acid phosphatase activity"/>
    <property type="evidence" value="ECO:0007669"/>
    <property type="project" value="InterPro"/>
</dbReference>
<evidence type="ECO:0000313" key="3">
    <source>
        <dbReference type="EMBL" id="OWW19209.1"/>
    </source>
</evidence>
<dbReference type="SUPFAM" id="SSF56300">
    <property type="entry name" value="Metallo-dependent phosphatases"/>
    <property type="match status" value="1"/>
</dbReference>
<reference evidence="3 4" key="1">
    <citation type="submission" date="2016-02" db="EMBL/GenBank/DDBJ databases">
        <authorList>
            <person name="Wen L."/>
            <person name="He K."/>
            <person name="Yang H."/>
        </authorList>
    </citation>
    <scope>NUCLEOTIDE SEQUENCE [LARGE SCALE GENOMIC DNA]</scope>
    <source>
        <strain evidence="3 4">TSA40</strain>
    </source>
</reference>
<dbReference type="Gene3D" id="3.60.21.10">
    <property type="match status" value="1"/>
</dbReference>
<evidence type="ECO:0000259" key="2">
    <source>
        <dbReference type="Pfam" id="PF00149"/>
    </source>
</evidence>
<evidence type="ECO:0000256" key="1">
    <source>
        <dbReference type="ARBA" id="ARBA00022729"/>
    </source>
</evidence>
<evidence type="ECO:0000313" key="4">
    <source>
        <dbReference type="Proteomes" id="UP000197535"/>
    </source>
</evidence>
<dbReference type="InterPro" id="IPR004843">
    <property type="entry name" value="Calcineurin-like_PHP"/>
</dbReference>
<gene>
    <name evidence="3" type="ORF">AYR66_06545</name>
</gene>
<dbReference type="RefSeq" id="WP_088706125.1">
    <property type="nucleotide sequence ID" value="NZ_LSTO01000001.1"/>
</dbReference>